<dbReference type="OrthoDB" id="5122891at2759"/>
<dbReference type="SUPFAM" id="SSF63724">
    <property type="entry name" value="Cytolysin/lectin"/>
    <property type="match status" value="1"/>
</dbReference>
<evidence type="ECO:0000259" key="2">
    <source>
        <dbReference type="Pfam" id="PF26640"/>
    </source>
</evidence>
<gene>
    <name evidence="3" type="ORF">BDP27DRAFT_1040669</name>
</gene>
<dbReference type="InterPro" id="IPR015926">
    <property type="entry name" value="Cytolysin/lectin"/>
</dbReference>
<dbReference type="Proteomes" id="UP000772434">
    <property type="component" value="Unassembled WGS sequence"/>
</dbReference>
<dbReference type="EMBL" id="JADNRY010000009">
    <property type="protein sequence ID" value="KAF9075573.1"/>
    <property type="molecule type" value="Genomic_DNA"/>
</dbReference>
<dbReference type="Pfam" id="PF26640">
    <property type="entry name" value="DUF8212"/>
    <property type="match status" value="1"/>
</dbReference>
<organism evidence="3 4">
    <name type="scientific">Rhodocollybia butyracea</name>
    <dbReference type="NCBI Taxonomy" id="206335"/>
    <lineage>
        <taxon>Eukaryota</taxon>
        <taxon>Fungi</taxon>
        <taxon>Dikarya</taxon>
        <taxon>Basidiomycota</taxon>
        <taxon>Agaricomycotina</taxon>
        <taxon>Agaricomycetes</taxon>
        <taxon>Agaricomycetidae</taxon>
        <taxon>Agaricales</taxon>
        <taxon>Marasmiineae</taxon>
        <taxon>Omphalotaceae</taxon>
        <taxon>Rhodocollybia</taxon>
    </lineage>
</organism>
<dbReference type="InterPro" id="IPR058525">
    <property type="entry name" value="DUF8212"/>
</dbReference>
<keyword evidence="4" id="KW-1185">Reference proteome</keyword>
<protein>
    <submittedName>
        <fullName evidence="3">Heterokaryon incompatibility protein-domain-containing protein</fullName>
    </submittedName>
</protein>
<dbReference type="Pfam" id="PF06985">
    <property type="entry name" value="HET"/>
    <property type="match status" value="1"/>
</dbReference>
<feature type="domain" description="DUF8212" evidence="2">
    <location>
        <begin position="225"/>
        <end position="251"/>
    </location>
</feature>
<dbReference type="PANTHER" id="PTHR10622:SF10">
    <property type="entry name" value="HET DOMAIN-CONTAINING PROTEIN"/>
    <property type="match status" value="1"/>
</dbReference>
<reference evidence="3" key="1">
    <citation type="submission" date="2020-11" db="EMBL/GenBank/DDBJ databases">
        <authorList>
            <consortium name="DOE Joint Genome Institute"/>
            <person name="Ahrendt S."/>
            <person name="Riley R."/>
            <person name="Andreopoulos W."/>
            <person name="Labutti K."/>
            <person name="Pangilinan J."/>
            <person name="Ruiz-Duenas F.J."/>
            <person name="Barrasa J.M."/>
            <person name="Sanchez-Garcia M."/>
            <person name="Camarero S."/>
            <person name="Miyauchi S."/>
            <person name="Serrano A."/>
            <person name="Linde D."/>
            <person name="Babiker R."/>
            <person name="Drula E."/>
            <person name="Ayuso-Fernandez I."/>
            <person name="Pacheco R."/>
            <person name="Padilla G."/>
            <person name="Ferreira P."/>
            <person name="Barriuso J."/>
            <person name="Kellner H."/>
            <person name="Castanera R."/>
            <person name="Alfaro M."/>
            <person name="Ramirez L."/>
            <person name="Pisabarro A.G."/>
            <person name="Kuo A."/>
            <person name="Tritt A."/>
            <person name="Lipzen A."/>
            <person name="He G."/>
            <person name="Yan M."/>
            <person name="Ng V."/>
            <person name="Cullen D."/>
            <person name="Martin F."/>
            <person name="Rosso M.-N."/>
            <person name="Henrissat B."/>
            <person name="Hibbett D."/>
            <person name="Martinez A.T."/>
            <person name="Grigoriev I.V."/>
        </authorList>
    </citation>
    <scope>NUCLEOTIDE SEQUENCE</scope>
    <source>
        <strain evidence="3">AH 40177</strain>
    </source>
</reference>
<sequence length="671" mass="76664">MRLIRTTDKDPELVYFASEVQVPKYAILSHVWEEEEVSFQDMQDPTKRKDMKGWSKIVGACKLACSESWEYIWIDTCCIDKSSSSELSEAINSMYRYYSRAQVCYAYLTDVQSDLPSRSFNLAFRICKWFTRGWTLQELIAPTTVVFFMNDWKKIGTKRSLQDIITEITGIPSEVLLQANPKEMSIAARMSWAAKRKTTRIEDRAYSLMGIFGVYMPPIYGEGEHAFVRLQEEILKVSDDQTIFAWDSRHDTYRGILAISPDEFERSGQYEPFQSEIRRPFTMTNIGLLVHLPLLPINNSRPQRQRFLALLNCRSKTSKCLAIYVSISDEHQYERDSSDVLVEDDAILAKCGKIEGSPQDLLFKAWNVPGFATPSFARKAPPQTAVSFSGGQGIRAVRVNDSNGNRPVSAKITGTADYNMGLFTLYYRKPCIFLFIHDPTHRPFVVVAGDGWLDLVLDFETGEPDLEDIQQSYKPGKRRAGMPLKRFDRISKVLTNNVAVLVEEGHQNKRNMLNISIVDKVYLDVAPAVHPVRYVFVVSFSSVINAGFSQLETYPSNVWEARSNDTINLFLDDGSTLGTLCFQHNRGQRRFAVTFGFRDKTTWSDVVNTWSRETAKDICNSYYDNGKRNARTESYALDRLDVWGARFSVRSDAIGRAHNQYKSEIEIEVHS</sequence>
<feature type="domain" description="Heterokaryon incompatibility" evidence="1">
    <location>
        <begin position="25"/>
        <end position="114"/>
    </location>
</feature>
<evidence type="ECO:0000313" key="4">
    <source>
        <dbReference type="Proteomes" id="UP000772434"/>
    </source>
</evidence>
<dbReference type="InterPro" id="IPR010730">
    <property type="entry name" value="HET"/>
</dbReference>
<comment type="caution">
    <text evidence="3">The sequence shown here is derived from an EMBL/GenBank/DDBJ whole genome shotgun (WGS) entry which is preliminary data.</text>
</comment>
<dbReference type="PANTHER" id="PTHR10622">
    <property type="entry name" value="HET DOMAIN-CONTAINING PROTEIN"/>
    <property type="match status" value="1"/>
</dbReference>
<evidence type="ECO:0000313" key="3">
    <source>
        <dbReference type="EMBL" id="KAF9075573.1"/>
    </source>
</evidence>
<proteinExistence type="predicted"/>
<dbReference type="AlphaFoldDB" id="A0A9P5UER8"/>
<name>A0A9P5UER8_9AGAR</name>
<dbReference type="Gene3D" id="2.60.270.20">
    <property type="entry name" value="Cytolysin/lectin"/>
    <property type="match status" value="1"/>
</dbReference>
<dbReference type="Pfam" id="PF07367">
    <property type="entry name" value="FB_lectin"/>
    <property type="match status" value="1"/>
</dbReference>
<evidence type="ECO:0000259" key="1">
    <source>
        <dbReference type="Pfam" id="PF06985"/>
    </source>
</evidence>
<accession>A0A9P5UER8</accession>
<dbReference type="InterPro" id="IPR009960">
    <property type="entry name" value="Fruit_body_lectin_fun"/>
</dbReference>